<dbReference type="PANTHER" id="PTHR45997:SF1">
    <property type="entry name" value="DNA LIGASE 4"/>
    <property type="match status" value="1"/>
</dbReference>
<evidence type="ECO:0000313" key="19">
    <source>
        <dbReference type="EMBL" id="VDK77244.1"/>
    </source>
</evidence>
<dbReference type="OMA" id="EGIMIKH"/>
<evidence type="ECO:0000256" key="9">
    <source>
        <dbReference type="ARBA" id="ARBA00022840"/>
    </source>
</evidence>
<dbReference type="GO" id="GO:0006297">
    <property type="term" value="P:nucleotide-excision repair, DNA gap filling"/>
    <property type="evidence" value="ECO:0007669"/>
    <property type="project" value="TreeGrafter"/>
</dbReference>
<dbReference type="GO" id="GO:0005958">
    <property type="term" value="C:DNA-dependent protein kinase-DNA ligase 4 complex"/>
    <property type="evidence" value="ECO:0007669"/>
    <property type="project" value="TreeGrafter"/>
</dbReference>
<dbReference type="GO" id="GO:0006303">
    <property type="term" value="P:double-strand break repair via nonhomologous end joining"/>
    <property type="evidence" value="ECO:0007669"/>
    <property type="project" value="TreeGrafter"/>
</dbReference>
<protein>
    <recommendedName>
        <fullName evidence="15">DNA ligase IV</fullName>
    </recommendedName>
    <alternativeName>
        <fullName evidence="14">Polydeoxyribonucleotide synthase [ATP] 4</fullName>
    </alternativeName>
</protein>
<dbReference type="InterPro" id="IPR036420">
    <property type="entry name" value="BRCT_dom_sf"/>
</dbReference>
<evidence type="ECO:0000259" key="17">
    <source>
        <dbReference type="PROSITE" id="PS50160"/>
    </source>
</evidence>
<evidence type="ECO:0000256" key="8">
    <source>
        <dbReference type="ARBA" id="ARBA00022763"/>
    </source>
</evidence>
<dbReference type="GO" id="GO:0006310">
    <property type="term" value="P:DNA recombination"/>
    <property type="evidence" value="ECO:0007669"/>
    <property type="project" value="UniProtKB-KW"/>
</dbReference>
<dbReference type="Pfam" id="PF00533">
    <property type="entry name" value="BRCT"/>
    <property type="match status" value="2"/>
</dbReference>
<dbReference type="InterPro" id="IPR036599">
    <property type="entry name" value="DNA_ligase_N_sf"/>
</dbReference>
<dbReference type="Proteomes" id="UP000277928">
    <property type="component" value="Unassembled WGS sequence"/>
</dbReference>
<dbReference type="Pfam" id="PF04675">
    <property type="entry name" value="DNA_ligase_A_N"/>
    <property type="match status" value="1"/>
</dbReference>
<keyword evidence="13" id="KW-0539">Nucleus</keyword>
<keyword evidence="7" id="KW-0547">Nucleotide-binding</keyword>
<dbReference type="GO" id="GO:0003910">
    <property type="term" value="F:DNA ligase (ATP) activity"/>
    <property type="evidence" value="ECO:0007669"/>
    <property type="project" value="InterPro"/>
</dbReference>
<dbReference type="SUPFAM" id="SSF52113">
    <property type="entry name" value="BRCT domain"/>
    <property type="match status" value="2"/>
</dbReference>
<keyword evidence="9" id="KW-0067">ATP-binding</keyword>
<feature type="domain" description="BRCT" evidence="18">
    <location>
        <begin position="652"/>
        <end position="742"/>
    </location>
</feature>
<feature type="domain" description="ATP-dependent DNA ligase family profile" evidence="17">
    <location>
        <begin position="376"/>
        <end position="500"/>
    </location>
</feature>
<comment type="subcellular location">
    <subcellularLocation>
        <location evidence="2">Nucleus</location>
    </subcellularLocation>
</comment>
<evidence type="ECO:0000256" key="7">
    <source>
        <dbReference type="ARBA" id="ARBA00022741"/>
    </source>
</evidence>
<comment type="cofactor">
    <cofactor evidence="1">
        <name>Mg(2+)</name>
        <dbReference type="ChEBI" id="CHEBI:18420"/>
    </cofactor>
</comment>
<dbReference type="Gene3D" id="3.40.50.10190">
    <property type="entry name" value="BRCT domain"/>
    <property type="match status" value="2"/>
</dbReference>
<keyword evidence="11" id="KW-0233">DNA recombination</keyword>
<dbReference type="InterPro" id="IPR012309">
    <property type="entry name" value="DNA_ligase_ATP-dep_C"/>
</dbReference>
<evidence type="ECO:0000256" key="15">
    <source>
        <dbReference type="ARBA" id="ARBA00031942"/>
    </source>
</evidence>
<reference evidence="19 20" key="1">
    <citation type="submission" date="2018-08" db="EMBL/GenBank/DDBJ databases">
        <authorList>
            <person name="Laetsch R D."/>
            <person name="Stevens L."/>
            <person name="Kumar S."/>
            <person name="Blaxter L. M."/>
        </authorList>
    </citation>
    <scope>NUCLEOTIDE SEQUENCE [LARGE SCALE GENOMIC DNA]</scope>
</reference>
<evidence type="ECO:0000256" key="4">
    <source>
        <dbReference type="ARBA" id="ARBA00022598"/>
    </source>
</evidence>
<dbReference type="InterPro" id="IPR044125">
    <property type="entry name" value="Adenylation_DNA_ligase_IV"/>
</dbReference>
<dbReference type="Gene3D" id="1.10.3260.10">
    <property type="entry name" value="DNA ligase, ATP-dependent, N-terminal domain"/>
    <property type="match status" value="1"/>
</dbReference>
<dbReference type="SUPFAM" id="SSF56091">
    <property type="entry name" value="DNA ligase/mRNA capping enzyme, catalytic domain"/>
    <property type="match status" value="1"/>
</dbReference>
<dbReference type="GO" id="GO:0003677">
    <property type="term" value="F:DNA binding"/>
    <property type="evidence" value="ECO:0007669"/>
    <property type="project" value="InterPro"/>
</dbReference>
<dbReference type="InterPro" id="IPR029710">
    <property type="entry name" value="LIG4"/>
</dbReference>
<dbReference type="SMART" id="SM00292">
    <property type="entry name" value="BRCT"/>
    <property type="match status" value="2"/>
</dbReference>
<dbReference type="InterPro" id="IPR012340">
    <property type="entry name" value="NA-bd_OB-fold"/>
</dbReference>
<evidence type="ECO:0000256" key="16">
    <source>
        <dbReference type="SAM" id="MobiDB-lite"/>
    </source>
</evidence>
<organism evidence="19 20">
    <name type="scientific">Litomosoides sigmodontis</name>
    <name type="common">Filarial nematode worm</name>
    <dbReference type="NCBI Taxonomy" id="42156"/>
    <lineage>
        <taxon>Eukaryota</taxon>
        <taxon>Metazoa</taxon>
        <taxon>Ecdysozoa</taxon>
        <taxon>Nematoda</taxon>
        <taxon>Chromadorea</taxon>
        <taxon>Rhabditida</taxon>
        <taxon>Spirurina</taxon>
        <taxon>Spiruromorpha</taxon>
        <taxon>Filarioidea</taxon>
        <taxon>Onchocercidae</taxon>
        <taxon>Litomosoides</taxon>
    </lineage>
</organism>
<dbReference type="STRING" id="42156.A0A3P6UG86"/>
<dbReference type="PANTHER" id="PTHR45997">
    <property type="entry name" value="DNA LIGASE 4"/>
    <property type="match status" value="1"/>
</dbReference>
<dbReference type="OrthoDB" id="206088at2759"/>
<evidence type="ECO:0000259" key="18">
    <source>
        <dbReference type="PROSITE" id="PS50172"/>
    </source>
</evidence>
<dbReference type="GO" id="GO:0032807">
    <property type="term" value="C:DNA ligase IV complex"/>
    <property type="evidence" value="ECO:0007669"/>
    <property type="project" value="TreeGrafter"/>
</dbReference>
<keyword evidence="10" id="KW-0460">Magnesium</keyword>
<comment type="similarity">
    <text evidence="3">Belongs to the ATP-dependent DNA ligase family.</text>
</comment>
<keyword evidence="5" id="KW-0479">Metal-binding</keyword>
<dbReference type="GO" id="GO:0046872">
    <property type="term" value="F:metal ion binding"/>
    <property type="evidence" value="ECO:0007669"/>
    <property type="project" value="UniProtKB-KW"/>
</dbReference>
<dbReference type="SUPFAM" id="SSF50249">
    <property type="entry name" value="Nucleic acid-binding proteins"/>
    <property type="match status" value="1"/>
</dbReference>
<evidence type="ECO:0000256" key="1">
    <source>
        <dbReference type="ARBA" id="ARBA00001946"/>
    </source>
</evidence>
<evidence type="ECO:0000256" key="10">
    <source>
        <dbReference type="ARBA" id="ARBA00022842"/>
    </source>
</evidence>
<dbReference type="Pfam" id="PF04679">
    <property type="entry name" value="DNA_ligase_A_C"/>
    <property type="match status" value="1"/>
</dbReference>
<dbReference type="InterPro" id="IPR001357">
    <property type="entry name" value="BRCT_dom"/>
</dbReference>
<evidence type="ECO:0000256" key="6">
    <source>
        <dbReference type="ARBA" id="ARBA00022737"/>
    </source>
</evidence>
<dbReference type="InterPro" id="IPR012310">
    <property type="entry name" value="DNA_ligase_ATP-dep_cent"/>
</dbReference>
<dbReference type="Gene3D" id="3.30.470.30">
    <property type="entry name" value="DNA ligase/mRNA capping enzyme"/>
    <property type="match status" value="1"/>
</dbReference>
<proteinExistence type="inferred from homology"/>
<feature type="domain" description="BRCT" evidence="18">
    <location>
        <begin position="807"/>
        <end position="884"/>
    </location>
</feature>
<feature type="region of interest" description="Disordered" evidence="16">
    <location>
        <begin position="1"/>
        <end position="23"/>
    </location>
</feature>
<evidence type="ECO:0000313" key="20">
    <source>
        <dbReference type="Proteomes" id="UP000277928"/>
    </source>
</evidence>
<dbReference type="PROSITE" id="PS50172">
    <property type="entry name" value="BRCT"/>
    <property type="match status" value="2"/>
</dbReference>
<evidence type="ECO:0000256" key="11">
    <source>
        <dbReference type="ARBA" id="ARBA00023172"/>
    </source>
</evidence>
<dbReference type="EMBL" id="UYRX01000199">
    <property type="protein sequence ID" value="VDK77244.1"/>
    <property type="molecule type" value="Genomic_DNA"/>
</dbReference>
<keyword evidence="12" id="KW-0234">DNA repair</keyword>
<evidence type="ECO:0000256" key="13">
    <source>
        <dbReference type="ARBA" id="ARBA00023242"/>
    </source>
</evidence>
<evidence type="ECO:0000256" key="3">
    <source>
        <dbReference type="ARBA" id="ARBA00007572"/>
    </source>
</evidence>
<keyword evidence="20" id="KW-1185">Reference proteome</keyword>
<feature type="compositionally biased region" description="Acidic residues" evidence="16">
    <location>
        <begin position="1"/>
        <end position="16"/>
    </location>
</feature>
<dbReference type="CDD" id="cd07903">
    <property type="entry name" value="Adenylation_DNA_ligase_IV"/>
    <property type="match status" value="1"/>
</dbReference>
<evidence type="ECO:0000256" key="2">
    <source>
        <dbReference type="ARBA" id="ARBA00004123"/>
    </source>
</evidence>
<dbReference type="PROSITE" id="PS50160">
    <property type="entry name" value="DNA_LIGASE_A3"/>
    <property type="match status" value="1"/>
</dbReference>
<dbReference type="AlphaFoldDB" id="A0A3P6UG86"/>
<dbReference type="Gene3D" id="2.40.50.140">
    <property type="entry name" value="Nucleic acid-binding proteins"/>
    <property type="match status" value="1"/>
</dbReference>
<evidence type="ECO:0000256" key="14">
    <source>
        <dbReference type="ARBA" id="ARBA00030676"/>
    </source>
</evidence>
<evidence type="ECO:0000256" key="12">
    <source>
        <dbReference type="ARBA" id="ARBA00023204"/>
    </source>
</evidence>
<accession>A0A3P6UG86</accession>
<keyword evidence="8" id="KW-0227">DNA damage</keyword>
<sequence>MSDNDGTDEESTEDLDISSGKDAQEVEGAAASSLEEEISLNFKYKTLCGYLDRMQQIHFKNKFGKQRVLNALVTKWAAVASKFTSEAVSFYPVLRIMANSLDRRKFRMKSKRIISKVCQVLFLPPKTKKELLQIDSKSAEQSIAKLAEEVSVRNPTITKHQLSLFDVNDSLCKMTKGEISNEELEKLLKACATGREVYWLLQVLTRKIERSLKVTSANLVSWIHPNGAALYQSGVSLREICALAAEGKITDDSSMLFRRFEPMLLSRIRHGAGDVYNKLVHFCGQEFYVELKYDGEHFLLHRGPSCEMRYYSRVQNDFTNTIAPVLDHRINPCFAPSVENCILDTELLLWDTTDERFIGHNAQASDGRIYDVKSLRTDGAVEPSVAVFDILFLNGKSLIDVPLSERIALLQSGNVLQKQDKTKIFLSKFNIVRTREEFVSIYQEAVTNGQEGIVAKKMDSIYKMGMRRMANGWFKVKPFHLGDETLDLAVVGVDLGRNNKISNYCLATLRGGKFFMVGKVGTGLDDTTHKFIKNRLARDHGFLKSDRIPNWIHNDYKSSDLPSHFVRQDNIQVVEVRAKGLRNGRLYAPTLKTYRDDKYVKDIDQYQAFLDFDKKLRLGSIKNVQNVIDSKRRMENIRALEEYQTKKARINEVNQDLEGKQICVLRGTSNVTVQELQNIIVSFGGIHVANPGPKTLFVVTGEPKHVKSKSIIKSNKYNVVSANWLIACKSASKVIPVTKKEAVHVVDDSLYSLFGDDRELGNTITSVSSTAFTIASVTAMLDKIKVPQRKKPLAAEEALRKRLLMDEKFDRFYGQTFYLHDNLTKMQKMYIQILLRMHGADLSTKQSSAATHIVVPNRKMMYDNLPKKATIVDIRWLENTLDIQ</sequence>
<evidence type="ECO:0000256" key="5">
    <source>
        <dbReference type="ARBA" id="ARBA00022723"/>
    </source>
</evidence>
<gene>
    <name evidence="19" type="ORF">NLS_LOCUS3586</name>
</gene>
<keyword evidence="6" id="KW-0677">Repeat</keyword>
<dbReference type="InterPro" id="IPR012308">
    <property type="entry name" value="DNA_ligase_ATP-dep_N"/>
</dbReference>
<dbReference type="Pfam" id="PF01068">
    <property type="entry name" value="DNA_ligase_A_M"/>
    <property type="match status" value="1"/>
</dbReference>
<dbReference type="GO" id="GO:0005524">
    <property type="term" value="F:ATP binding"/>
    <property type="evidence" value="ECO:0007669"/>
    <property type="project" value="UniProtKB-KW"/>
</dbReference>
<name>A0A3P6UG86_LITSI</name>
<keyword evidence="4" id="KW-0436">Ligase</keyword>
<dbReference type="CDD" id="cd00027">
    <property type="entry name" value="BRCT"/>
    <property type="match status" value="1"/>
</dbReference>